<feature type="compositionally biased region" description="Polar residues" evidence="8">
    <location>
        <begin position="561"/>
        <end position="579"/>
    </location>
</feature>
<evidence type="ECO:0000256" key="1">
    <source>
        <dbReference type="ARBA" id="ARBA00004752"/>
    </source>
</evidence>
<evidence type="ECO:0000313" key="12">
    <source>
        <dbReference type="Proteomes" id="UP000501408"/>
    </source>
</evidence>
<feature type="active site" description="Nucleophile" evidence="7">
    <location>
        <position position="482"/>
    </location>
</feature>
<keyword evidence="4 7" id="KW-0133">Cell shape</keyword>
<dbReference type="SUPFAM" id="SSF47090">
    <property type="entry name" value="PGBD-like"/>
    <property type="match status" value="1"/>
</dbReference>
<dbReference type="Pfam" id="PF01471">
    <property type="entry name" value="PG_binding_1"/>
    <property type="match status" value="1"/>
</dbReference>
<name>A0ABX6K7S0_SALCS</name>
<gene>
    <name evidence="11" type="ORF">HBA18_07490</name>
</gene>
<organism evidence="11 12">
    <name type="scientific">Salinivibrio costicola</name>
    <name type="common">Vibrio costicola</name>
    <dbReference type="NCBI Taxonomy" id="51367"/>
    <lineage>
        <taxon>Bacteria</taxon>
        <taxon>Pseudomonadati</taxon>
        <taxon>Pseudomonadota</taxon>
        <taxon>Gammaproteobacteria</taxon>
        <taxon>Vibrionales</taxon>
        <taxon>Vibrionaceae</taxon>
        <taxon>Salinivibrio</taxon>
    </lineage>
</organism>
<proteinExistence type="inferred from homology"/>
<feature type="domain" description="L,D-TPase catalytic" evidence="10">
    <location>
        <begin position="329"/>
        <end position="506"/>
    </location>
</feature>
<dbReference type="Pfam" id="PF03734">
    <property type="entry name" value="YkuD"/>
    <property type="match status" value="1"/>
</dbReference>
<reference evidence="11 12" key="1">
    <citation type="submission" date="2020-03" db="EMBL/GenBank/DDBJ databases">
        <title>Genome mining reveals the biosynthetic pathways of PHA and ectoines of the halophilic strain Salinivibrio costicola M318 isolated from fermented shrimp paste.</title>
        <authorList>
            <person name="Doan T.V."/>
            <person name="Tran L.T."/>
            <person name="Trieu T.A."/>
            <person name="Nguyen Q.V."/>
            <person name="Quach T.N."/>
            <person name="Phi T.Q."/>
            <person name="Kumar S."/>
        </authorList>
    </citation>
    <scope>NUCLEOTIDE SEQUENCE [LARGE SCALE GENOMIC DNA]</scope>
    <source>
        <strain evidence="11 12">M318</strain>
    </source>
</reference>
<dbReference type="PANTHER" id="PTHR41533:SF1">
    <property type="entry name" value="L,D-TRANSPEPTIDASE YCBB-RELATED"/>
    <property type="match status" value="1"/>
</dbReference>
<feature type="region of interest" description="Disordered" evidence="8">
    <location>
        <begin position="554"/>
        <end position="579"/>
    </location>
</feature>
<dbReference type="SUPFAM" id="SSF141523">
    <property type="entry name" value="L,D-transpeptidase catalytic domain-like"/>
    <property type="match status" value="1"/>
</dbReference>
<dbReference type="InterPro" id="IPR038063">
    <property type="entry name" value="Transpep_catalytic_dom"/>
</dbReference>
<evidence type="ECO:0000256" key="8">
    <source>
        <dbReference type="SAM" id="MobiDB-lite"/>
    </source>
</evidence>
<dbReference type="PANTHER" id="PTHR41533">
    <property type="entry name" value="L,D-TRANSPEPTIDASE HI_1667-RELATED"/>
    <property type="match status" value="1"/>
</dbReference>
<keyword evidence="12" id="KW-1185">Reference proteome</keyword>
<evidence type="ECO:0000256" key="2">
    <source>
        <dbReference type="ARBA" id="ARBA00005992"/>
    </source>
</evidence>
<comment type="pathway">
    <text evidence="1 7">Cell wall biogenesis; peptidoglycan biosynthesis.</text>
</comment>
<dbReference type="RefSeq" id="WP_167314456.1">
    <property type="nucleotide sequence ID" value="NZ_CP050266.1"/>
</dbReference>
<protein>
    <submittedName>
        <fullName evidence="11">L,D-transpeptidase family protein</fullName>
    </submittedName>
</protein>
<keyword evidence="5 7" id="KW-0573">Peptidoglycan synthesis</keyword>
<evidence type="ECO:0000313" key="11">
    <source>
        <dbReference type="EMBL" id="QIR06230.1"/>
    </source>
</evidence>
<dbReference type="CDD" id="cd16913">
    <property type="entry name" value="YkuD_like"/>
    <property type="match status" value="1"/>
</dbReference>
<comment type="similarity">
    <text evidence="2">Belongs to the YkuD family.</text>
</comment>
<dbReference type="InterPro" id="IPR002477">
    <property type="entry name" value="Peptidoglycan-bd-like"/>
</dbReference>
<evidence type="ECO:0000256" key="6">
    <source>
        <dbReference type="ARBA" id="ARBA00023316"/>
    </source>
</evidence>
<feature type="signal peptide" evidence="9">
    <location>
        <begin position="1"/>
        <end position="25"/>
    </location>
</feature>
<evidence type="ECO:0000259" key="10">
    <source>
        <dbReference type="PROSITE" id="PS52029"/>
    </source>
</evidence>
<evidence type="ECO:0000256" key="5">
    <source>
        <dbReference type="ARBA" id="ARBA00022984"/>
    </source>
</evidence>
<keyword evidence="6 7" id="KW-0961">Cell wall biogenesis/degradation</keyword>
<dbReference type="Gene3D" id="2.40.440.10">
    <property type="entry name" value="L,D-transpeptidase catalytic domain-like"/>
    <property type="match status" value="1"/>
</dbReference>
<keyword evidence="9" id="KW-0732">Signal</keyword>
<evidence type="ECO:0000256" key="9">
    <source>
        <dbReference type="SAM" id="SignalP"/>
    </source>
</evidence>
<feature type="active site" description="Proton donor/acceptor" evidence="7">
    <location>
        <position position="463"/>
    </location>
</feature>
<evidence type="ECO:0000256" key="3">
    <source>
        <dbReference type="ARBA" id="ARBA00022679"/>
    </source>
</evidence>
<dbReference type="InterPro" id="IPR005490">
    <property type="entry name" value="LD_TPept_cat_dom"/>
</dbReference>
<dbReference type="InterPro" id="IPR036365">
    <property type="entry name" value="PGBD-like_sf"/>
</dbReference>
<accession>A0ABX6K7S0</accession>
<sequence>MKIRPDAYLANLLIVFSLILSPVHAASPNSSSSVRFLTESAGQSLSADEHHKRAYQHARDWLQAAAPDATVLAYPDLLTRDYLEHGFVLLWERDDARYELETQVNVISLAGISPEFEWRAWQLRQLREQGQDLAYDVFATDTLYALLSYQAAIPQKGKQWFFGAQHRAPLPAPALPMREQVFQAGLDHTLYAFLYHRRPANQQYRALVTEIIRLQQDANQLWPTVALNGLVRPNEAVATTFALNLVENLRRQGFWGEDQRLQAIDGHSVRYGGDLLAAVREFQGQHGLTVDGIIGPSTARWLNRDAQDRIRLLALNAERLRLWPDNQPNRIVVNIPDYRMTLWFDDQSVFESKVVVGRTSRRTPLFSSRLDSVVLNPSWNVPQSIVRRDILPKLARDESYLSQNHYRILPDWHSDQSIDPTTIDWQQVRVDGFPYRLQQAPGKLNALGRFKFNTPNRNAIYLHDTPARSLFSKSRRAFSSGCIRVEYAEELANVLLDLSGQRLTDYQTYLDATQTKWISLRRPLAVQTIYQTAWVTEDGRVAFRDDVYAYDTKPNRDVTTREPSYLTQQRPLQQNEHTQ</sequence>
<dbReference type="InterPro" id="IPR036366">
    <property type="entry name" value="PGBDSf"/>
</dbReference>
<evidence type="ECO:0000256" key="7">
    <source>
        <dbReference type="PROSITE-ProRule" id="PRU01373"/>
    </source>
</evidence>
<dbReference type="Proteomes" id="UP000501408">
    <property type="component" value="Chromosome 1"/>
</dbReference>
<dbReference type="EMBL" id="CP050266">
    <property type="protein sequence ID" value="QIR06230.1"/>
    <property type="molecule type" value="Genomic_DNA"/>
</dbReference>
<keyword evidence="3" id="KW-0808">Transferase</keyword>
<dbReference type="Gene3D" id="1.10.101.10">
    <property type="entry name" value="PGBD-like superfamily/PGBD"/>
    <property type="match status" value="1"/>
</dbReference>
<evidence type="ECO:0000256" key="4">
    <source>
        <dbReference type="ARBA" id="ARBA00022960"/>
    </source>
</evidence>
<dbReference type="InterPro" id="IPR052905">
    <property type="entry name" value="LD-transpeptidase_YkuD-like"/>
</dbReference>
<feature type="chain" id="PRO_5045540692" evidence="9">
    <location>
        <begin position="26"/>
        <end position="579"/>
    </location>
</feature>
<dbReference type="PROSITE" id="PS52029">
    <property type="entry name" value="LD_TPASE"/>
    <property type="match status" value="1"/>
</dbReference>